<keyword evidence="3" id="KW-0479">Metal-binding</keyword>
<evidence type="ECO:0000256" key="5">
    <source>
        <dbReference type="SAM" id="Phobius"/>
    </source>
</evidence>
<dbReference type="GO" id="GO:0020037">
    <property type="term" value="F:heme binding"/>
    <property type="evidence" value="ECO:0007669"/>
    <property type="project" value="InterPro"/>
</dbReference>
<gene>
    <name evidence="6" type="ORF">KVV02_008790</name>
</gene>
<dbReference type="Pfam" id="PF00067">
    <property type="entry name" value="p450"/>
    <property type="match status" value="2"/>
</dbReference>
<evidence type="ECO:0000313" key="6">
    <source>
        <dbReference type="EMBL" id="KAG9322847.1"/>
    </source>
</evidence>
<dbReference type="SUPFAM" id="SSF48264">
    <property type="entry name" value="Cytochrome P450"/>
    <property type="match status" value="1"/>
</dbReference>
<dbReference type="InterPro" id="IPR036396">
    <property type="entry name" value="Cyt_P450_sf"/>
</dbReference>
<dbReference type="InterPro" id="IPR001128">
    <property type="entry name" value="Cyt_P450"/>
</dbReference>
<accession>A0A9P8A1X2</accession>
<keyword evidence="5" id="KW-1133">Transmembrane helix</keyword>
<name>A0A9P8A1X2_MORAP</name>
<comment type="similarity">
    <text evidence="2">Belongs to the cytochrome P450 family.</text>
</comment>
<dbReference type="InterPro" id="IPR002403">
    <property type="entry name" value="Cyt_P450_E_grp-IV"/>
</dbReference>
<dbReference type="Proteomes" id="UP000717515">
    <property type="component" value="Unassembled WGS sequence"/>
</dbReference>
<proteinExistence type="inferred from homology"/>
<dbReference type="Gene3D" id="1.10.630.10">
    <property type="entry name" value="Cytochrome P450"/>
    <property type="match status" value="1"/>
</dbReference>
<dbReference type="GO" id="GO:0005506">
    <property type="term" value="F:iron ion binding"/>
    <property type="evidence" value="ECO:0007669"/>
    <property type="project" value="InterPro"/>
</dbReference>
<protein>
    <recommendedName>
        <fullName evidence="8">Cytochrome P450</fullName>
    </recommendedName>
</protein>
<dbReference type="AlphaFoldDB" id="A0A9P8A1X2"/>
<evidence type="ECO:0000256" key="3">
    <source>
        <dbReference type="ARBA" id="ARBA00022723"/>
    </source>
</evidence>
<comment type="caution">
    <text evidence="6">The sequence shown here is derived from an EMBL/GenBank/DDBJ whole genome shotgun (WGS) entry which is preliminary data.</text>
</comment>
<evidence type="ECO:0000256" key="1">
    <source>
        <dbReference type="ARBA" id="ARBA00001971"/>
    </source>
</evidence>
<dbReference type="GO" id="GO:0016705">
    <property type="term" value="F:oxidoreductase activity, acting on paired donors, with incorporation or reduction of molecular oxygen"/>
    <property type="evidence" value="ECO:0007669"/>
    <property type="project" value="InterPro"/>
</dbReference>
<sequence length="489" mass="54754">MFESLSTSTSNVVAVLKVAIPVVVGLASAVYLGKKMATQSGISDFTRDKSIPTAAIRDGDHSHDAEYNEDPDKFLQKCERDYGQVFNLFILNQRVTCVSGPTLVRDIFMTEDLNFSDALNQLTGLHAFMASIRKSNKDADNRMPHELIKDAISPNMAEFTPRIVNCAEKVISGAMGGSKEVVIDHLGYVIQELIASAMADVYMGSELEKDRKVIDAFIMCNYDFGMMLAFNSGRSFWHSVTNKFRYNVRSPLHKHVQALVDVATPVLEKRSQLKAEALTQGKEYEPPTDVLQAMVDNAAKYGYVDLEDICGHILILVLASVHTTNLFTTHALYYMAAYPQYIEPMFEEVQEVLEEQAKEREEQRQERLACGDISSTAAFSGTELDPQNDRKLSEKAVRKLQKIDSFVRETMRYQNTRLFGTHLARRDTVLSNGMKITKGSRVIGNVTSVHFSEELQGEEPFEFRPWRFVGKGKGASKAAVDLLPFGIGR</sequence>
<dbReference type="GO" id="GO:0004497">
    <property type="term" value="F:monooxygenase activity"/>
    <property type="evidence" value="ECO:0007669"/>
    <property type="project" value="InterPro"/>
</dbReference>
<evidence type="ECO:0000256" key="4">
    <source>
        <dbReference type="ARBA" id="ARBA00023004"/>
    </source>
</evidence>
<feature type="transmembrane region" description="Helical" evidence="5">
    <location>
        <begin position="12"/>
        <end position="32"/>
    </location>
</feature>
<organism evidence="6 7">
    <name type="scientific">Mortierella alpina</name>
    <name type="common">Oleaginous fungus</name>
    <name type="synonym">Mortierella renispora</name>
    <dbReference type="NCBI Taxonomy" id="64518"/>
    <lineage>
        <taxon>Eukaryota</taxon>
        <taxon>Fungi</taxon>
        <taxon>Fungi incertae sedis</taxon>
        <taxon>Mucoromycota</taxon>
        <taxon>Mortierellomycotina</taxon>
        <taxon>Mortierellomycetes</taxon>
        <taxon>Mortierellales</taxon>
        <taxon>Mortierellaceae</taxon>
        <taxon>Mortierella</taxon>
    </lineage>
</organism>
<evidence type="ECO:0000313" key="7">
    <source>
        <dbReference type="Proteomes" id="UP000717515"/>
    </source>
</evidence>
<keyword evidence="4" id="KW-0408">Iron</keyword>
<keyword evidence="5" id="KW-0472">Membrane</keyword>
<dbReference type="PRINTS" id="PR00465">
    <property type="entry name" value="EP450IV"/>
</dbReference>
<evidence type="ECO:0000256" key="2">
    <source>
        <dbReference type="ARBA" id="ARBA00010617"/>
    </source>
</evidence>
<dbReference type="EMBL" id="JAIFTL010000127">
    <property type="protein sequence ID" value="KAG9322847.1"/>
    <property type="molecule type" value="Genomic_DNA"/>
</dbReference>
<reference evidence="6" key="1">
    <citation type="submission" date="2021-07" db="EMBL/GenBank/DDBJ databases">
        <title>Draft genome of Mortierella alpina, strain LL118, isolated from an aspen leaf litter sample.</title>
        <authorList>
            <person name="Yang S."/>
            <person name="Vinatzer B.A."/>
        </authorList>
    </citation>
    <scope>NUCLEOTIDE SEQUENCE</scope>
    <source>
        <strain evidence="6">LL118</strain>
    </source>
</reference>
<keyword evidence="5" id="KW-0812">Transmembrane</keyword>
<dbReference type="PANTHER" id="PTHR46206">
    <property type="entry name" value="CYTOCHROME P450"/>
    <property type="match status" value="1"/>
</dbReference>
<evidence type="ECO:0008006" key="8">
    <source>
        <dbReference type="Google" id="ProtNLM"/>
    </source>
</evidence>
<comment type="cofactor">
    <cofactor evidence="1">
        <name>heme</name>
        <dbReference type="ChEBI" id="CHEBI:30413"/>
    </cofactor>
</comment>